<name>G2YP89_BOTF4</name>
<organism evidence="1 2">
    <name type="scientific">Botryotinia fuckeliana (strain T4)</name>
    <name type="common">Noble rot fungus</name>
    <name type="synonym">Botrytis cinerea</name>
    <dbReference type="NCBI Taxonomy" id="999810"/>
    <lineage>
        <taxon>Eukaryota</taxon>
        <taxon>Fungi</taxon>
        <taxon>Dikarya</taxon>
        <taxon>Ascomycota</taxon>
        <taxon>Pezizomycotina</taxon>
        <taxon>Leotiomycetes</taxon>
        <taxon>Helotiales</taxon>
        <taxon>Sclerotiniaceae</taxon>
        <taxon>Botrytis</taxon>
    </lineage>
</organism>
<dbReference type="AlphaFoldDB" id="G2YP89"/>
<reference evidence="2" key="1">
    <citation type="journal article" date="2011" name="PLoS Genet.">
        <title>Genomic analysis of the necrotrophic fungal pathogens Sclerotinia sclerotiorum and Botrytis cinerea.</title>
        <authorList>
            <person name="Amselem J."/>
            <person name="Cuomo C.A."/>
            <person name="van Kan J.A."/>
            <person name="Viaud M."/>
            <person name="Benito E.P."/>
            <person name="Couloux A."/>
            <person name="Coutinho P.M."/>
            <person name="de Vries R.P."/>
            <person name="Dyer P.S."/>
            <person name="Fillinger S."/>
            <person name="Fournier E."/>
            <person name="Gout L."/>
            <person name="Hahn M."/>
            <person name="Kohn L."/>
            <person name="Lapalu N."/>
            <person name="Plummer K.M."/>
            <person name="Pradier J.M."/>
            <person name="Quevillon E."/>
            <person name="Sharon A."/>
            <person name="Simon A."/>
            <person name="ten Have A."/>
            <person name="Tudzynski B."/>
            <person name="Tudzynski P."/>
            <person name="Wincker P."/>
            <person name="Andrew M."/>
            <person name="Anthouard V."/>
            <person name="Beever R.E."/>
            <person name="Beffa R."/>
            <person name="Benoit I."/>
            <person name="Bouzid O."/>
            <person name="Brault B."/>
            <person name="Chen Z."/>
            <person name="Choquer M."/>
            <person name="Collemare J."/>
            <person name="Cotton P."/>
            <person name="Danchin E.G."/>
            <person name="Da Silva C."/>
            <person name="Gautier A."/>
            <person name="Giraud C."/>
            <person name="Giraud T."/>
            <person name="Gonzalez C."/>
            <person name="Grossetete S."/>
            <person name="Guldener U."/>
            <person name="Henrissat B."/>
            <person name="Howlett B.J."/>
            <person name="Kodira C."/>
            <person name="Kretschmer M."/>
            <person name="Lappartient A."/>
            <person name="Leroch M."/>
            <person name="Levis C."/>
            <person name="Mauceli E."/>
            <person name="Neuveglise C."/>
            <person name="Oeser B."/>
            <person name="Pearson M."/>
            <person name="Poulain J."/>
            <person name="Poussereau N."/>
            <person name="Quesneville H."/>
            <person name="Rascle C."/>
            <person name="Schumacher J."/>
            <person name="Segurens B."/>
            <person name="Sexton A."/>
            <person name="Silva E."/>
            <person name="Sirven C."/>
            <person name="Soanes D.M."/>
            <person name="Talbot N.J."/>
            <person name="Templeton M."/>
            <person name="Yandava C."/>
            <person name="Yarden O."/>
            <person name="Zeng Q."/>
            <person name="Rollins J.A."/>
            <person name="Lebrun M.H."/>
            <person name="Dickman M."/>
        </authorList>
    </citation>
    <scope>NUCLEOTIDE SEQUENCE [LARGE SCALE GENOMIC DNA]</scope>
    <source>
        <strain evidence="2">T4</strain>
    </source>
</reference>
<dbReference type="InParanoid" id="G2YP89"/>
<protein>
    <submittedName>
        <fullName evidence="1">Uncharacterized protein</fullName>
    </submittedName>
</protein>
<evidence type="ECO:0000313" key="2">
    <source>
        <dbReference type="Proteomes" id="UP000008177"/>
    </source>
</evidence>
<evidence type="ECO:0000313" key="1">
    <source>
        <dbReference type="EMBL" id="CCD53437.1"/>
    </source>
</evidence>
<dbReference type="EMBL" id="FQ790347">
    <property type="protein sequence ID" value="CCD53437.1"/>
    <property type="molecule type" value="Genomic_DNA"/>
</dbReference>
<dbReference type="Proteomes" id="UP000008177">
    <property type="component" value="Unplaced contigs"/>
</dbReference>
<proteinExistence type="predicted"/>
<accession>G2YP89</accession>
<gene>
    <name evidence="1" type="ORF">BofuT4_uP134820.1</name>
</gene>
<dbReference type="HOGENOM" id="CLU_2867433_0_0_1"/>
<sequence length="64" mass="7263">MKSINQHYRTFRAMSVRARIVRGFIPVVFENPTRKLSDSVASVAAKYTGRLASEDDMVLVFSNK</sequence>